<dbReference type="PROSITE" id="PS51257">
    <property type="entry name" value="PROKAR_LIPOPROTEIN"/>
    <property type="match status" value="1"/>
</dbReference>
<dbReference type="Gene3D" id="2.30.30.830">
    <property type="match status" value="1"/>
</dbReference>
<dbReference type="Proteomes" id="UP000235116">
    <property type="component" value="Chromosome"/>
</dbReference>
<protein>
    <submittedName>
        <fullName evidence="1">Pilus assembly protein PilP</fullName>
    </submittedName>
</protein>
<dbReference type="AlphaFoldDB" id="A0A2K9LNE4"/>
<dbReference type="RefSeq" id="WP_101895145.1">
    <property type="nucleotide sequence ID" value="NZ_CP022684.1"/>
</dbReference>
<proteinExistence type="predicted"/>
<keyword evidence="2" id="KW-1185">Reference proteome</keyword>
<dbReference type="InterPro" id="IPR007446">
    <property type="entry name" value="PilP"/>
</dbReference>
<reference evidence="2" key="1">
    <citation type="submission" date="2017-08" db="EMBL/GenBank/DDBJ databases">
        <title>Direct submision.</title>
        <authorList>
            <person name="Kim S.-J."/>
            <person name="Rhee S.-K."/>
        </authorList>
    </citation>
    <scope>NUCLEOTIDE SEQUENCE [LARGE SCALE GENOMIC DNA]</scope>
    <source>
        <strain evidence="2">GI5</strain>
    </source>
</reference>
<dbReference type="PIRSF" id="PIRSF016481">
    <property type="entry name" value="Pilus_assembly_PilP"/>
    <property type="match status" value="1"/>
</dbReference>
<dbReference type="OrthoDB" id="5296580at2"/>
<accession>A0A2K9LNE4</accession>
<name>A0A2K9LNE4_9GAMM</name>
<gene>
    <name evidence="1" type="ORF">Kalk_15650</name>
</gene>
<evidence type="ECO:0000313" key="2">
    <source>
        <dbReference type="Proteomes" id="UP000235116"/>
    </source>
</evidence>
<dbReference type="Pfam" id="PF04351">
    <property type="entry name" value="PilP"/>
    <property type="match status" value="1"/>
</dbReference>
<sequence length="176" mass="19463">MRSVSFIGIALIGILMAGCGGDTQFTDIKKKMAEVKSRPKGRIEPPPEFKVYKAFSYSAAALRSPFDRPLEVEMTALPQKRSNVKPDFNRPKEVLEQFGIDSLGMVGTLSRPGASLFALVKDPDNGLHRVKEGNYLGRNFGKITAITPSRVDVIEIVSDGQDGWVERPRTLVLRED</sequence>
<evidence type="ECO:0000313" key="1">
    <source>
        <dbReference type="EMBL" id="AUM13770.1"/>
    </source>
</evidence>
<dbReference type="KEGG" id="kak:Kalk_15650"/>
<organism evidence="1 2">
    <name type="scientific">Ketobacter alkanivorans</name>
    <dbReference type="NCBI Taxonomy" id="1917421"/>
    <lineage>
        <taxon>Bacteria</taxon>
        <taxon>Pseudomonadati</taxon>
        <taxon>Pseudomonadota</taxon>
        <taxon>Gammaproteobacteria</taxon>
        <taxon>Pseudomonadales</taxon>
        <taxon>Ketobacteraceae</taxon>
        <taxon>Ketobacter</taxon>
    </lineage>
</organism>
<dbReference type="EMBL" id="CP022684">
    <property type="protein sequence ID" value="AUM13770.1"/>
    <property type="molecule type" value="Genomic_DNA"/>
</dbReference>